<keyword evidence="2" id="KW-1133">Transmembrane helix</keyword>
<comment type="caution">
    <text evidence="3">The sequence shown here is derived from an EMBL/GenBank/DDBJ whole genome shotgun (WGS) entry which is preliminary data.</text>
</comment>
<reference evidence="3 4" key="1">
    <citation type="submission" date="2023-10" db="EMBL/GenBank/DDBJ databases">
        <title>Characterization of rhizosphere-enriched actinobacteria from wheat plants lab-grown on chernevaya soil.</title>
        <authorList>
            <person name="Tikhonova E.N."/>
            <person name="Konopkin A."/>
            <person name="Kravchenko I.K."/>
        </authorList>
    </citation>
    <scope>NUCLEOTIDE SEQUENCE [LARGE SCALE GENOMIC DNA]</scope>
    <source>
        <strain evidence="3 4">RR29</strain>
    </source>
</reference>
<organism evidence="3 4">
    <name type="scientific">Streptomyces prunicolor</name>
    <dbReference type="NCBI Taxonomy" id="67348"/>
    <lineage>
        <taxon>Bacteria</taxon>
        <taxon>Bacillati</taxon>
        <taxon>Actinomycetota</taxon>
        <taxon>Actinomycetes</taxon>
        <taxon>Kitasatosporales</taxon>
        <taxon>Streptomycetaceae</taxon>
        <taxon>Streptomyces</taxon>
    </lineage>
</organism>
<protein>
    <submittedName>
        <fullName evidence="3">Uncharacterized protein</fullName>
    </submittedName>
</protein>
<sequence length="328" mass="35601">MGDVLEVPEKTIEEVPEPEPESKPEPASEPELAPEPEPELAPEPELESELAPEPEPEPESAPEPELAPVSDLEPESDPELTPVPESGPETGPELAPAPRPRRRGRTTLLIAVAAVLGVVAGTCTGFLVQANRAPDKLPSLAQSTLTQVKGPAPEPLSAAQDRQVKVDGDLRKLLLKKPSGAKDAVFSDGIDGWLDLSAYAERFNGPDEAFGYEVDQEFRRAAIAQWREGTRDVDVLLVQYRQVVGLGASESGTDAFYWAEREPDTTSWPIPGTGDGMAYVHGADDEGLYSAEAIAWRGDIAVDIWIYDSKPIPKKKIMDLAERQMERL</sequence>
<proteinExistence type="predicted"/>
<evidence type="ECO:0000313" key="4">
    <source>
        <dbReference type="Proteomes" id="UP001187346"/>
    </source>
</evidence>
<dbReference type="Proteomes" id="UP001187346">
    <property type="component" value="Unassembled WGS sequence"/>
</dbReference>
<accession>A0ABU4F3J2</accession>
<evidence type="ECO:0000256" key="1">
    <source>
        <dbReference type="SAM" id="MobiDB-lite"/>
    </source>
</evidence>
<evidence type="ECO:0000256" key="2">
    <source>
        <dbReference type="SAM" id="Phobius"/>
    </source>
</evidence>
<name>A0ABU4F3J2_9ACTN</name>
<feature type="region of interest" description="Disordered" evidence="1">
    <location>
        <begin position="1"/>
        <end position="102"/>
    </location>
</feature>
<evidence type="ECO:0000313" key="3">
    <source>
        <dbReference type="EMBL" id="MDV7215161.1"/>
    </source>
</evidence>
<keyword evidence="2" id="KW-0472">Membrane</keyword>
<feature type="compositionally biased region" description="Acidic residues" evidence="1">
    <location>
        <begin position="32"/>
        <end position="62"/>
    </location>
</feature>
<keyword evidence="2" id="KW-0812">Transmembrane</keyword>
<dbReference type="EMBL" id="JAWMAJ010000009">
    <property type="protein sequence ID" value="MDV7215161.1"/>
    <property type="molecule type" value="Genomic_DNA"/>
</dbReference>
<feature type="transmembrane region" description="Helical" evidence="2">
    <location>
        <begin position="108"/>
        <end position="128"/>
    </location>
</feature>
<keyword evidence="4" id="KW-1185">Reference proteome</keyword>
<dbReference type="RefSeq" id="WP_317770112.1">
    <property type="nucleotide sequence ID" value="NZ_JAWMAJ010000009.1"/>
</dbReference>
<gene>
    <name evidence="3" type="ORF">R5A26_04270</name>
</gene>